<dbReference type="InterPro" id="IPR011992">
    <property type="entry name" value="EF-hand-dom_pair"/>
</dbReference>
<feature type="compositionally biased region" description="Low complexity" evidence="2">
    <location>
        <begin position="340"/>
        <end position="350"/>
    </location>
</feature>
<comment type="similarity">
    <text evidence="1">Belongs to the TPPP family.</text>
</comment>
<dbReference type="InterPro" id="IPR008907">
    <property type="entry name" value="TPP/p25"/>
</dbReference>
<feature type="compositionally biased region" description="Polar residues" evidence="2">
    <location>
        <begin position="290"/>
        <end position="303"/>
    </location>
</feature>
<dbReference type="AlphaFoldDB" id="A0A7S0S6L1"/>
<feature type="compositionally biased region" description="Polar residues" evidence="2">
    <location>
        <begin position="193"/>
        <end position="207"/>
    </location>
</feature>
<dbReference type="Gene3D" id="1.10.238.10">
    <property type="entry name" value="EF-hand"/>
    <property type="match status" value="1"/>
</dbReference>
<evidence type="ECO:0000313" key="3">
    <source>
        <dbReference type="EMBL" id="CAD8697523.1"/>
    </source>
</evidence>
<dbReference type="GO" id="GO:0001578">
    <property type="term" value="P:microtubule bundle formation"/>
    <property type="evidence" value="ECO:0007669"/>
    <property type="project" value="TreeGrafter"/>
</dbReference>
<accession>A0A7S0S6L1</accession>
<sequence>MAFPSSGPTAVECLEKFFNFTELNVKNRVKAKTGKGEHTGRFLQDVTASAAGAHAPVRALVAKPHARVFQTERKMDIGYEPSQELRESLRPVFNHYCGFGEKDNYTYMSRAQFLKFARDCQLVYDHLDLIAVNLIFDQLNATSAVMGENTKRLSFHEFLGALGSLALAMYDEISLDISGVVDSLEGEAASLGFVQSQSSTSPRSTNGRDAGPAALSLNEEKSGASMRESVAATGGGVSFAASIDRDEPYTSSEGVSGGDNIGALSAESPEVSRTTLTGAPAGARTPGSGIRTNNLRNSIRISESQGGSGAGLGLGPGIGLSLDSGHKSSPSSPVEEHIEPSSPRGRSPSPAVKASGSSRGLGAPGVIALKLPSCNGGGVEVSFDAGADGDHSLDNIHPLRAAQSISSCSPHTSPRTARFSVGASLSRQVAGHRKLSTLTGQGQKGSLRQSGDTITAAAAVQLMVEECVLPRAAAVPAHASDALGDVIATPEVLEYLALHTSALRQIFKFYSCVEEPVGVGRELRWDDVQKCRAVMSQYEWQKFVQDFHLLPDIMSKVQIAASFREANFGGRSTSDITRAELTFPEFEDCIARCALRAYGYKIPPSPEVAKTYHAQVVFEPAAMRVKVQNTSATEASRMFREGDGWGSPPPMNVSPTHAVRVSTGRGGPRAEDSFLLFREREYIYKETHAPGTRPVAFPREYPQLYCPLAGLPAVYHRTMVDMVSARERQDEGAERARKGGILAARDAGRTLMRGRKTQRETLESRAGAGTMGATGRSSVSPDGRVRNLSRDKTPLMVTMRNAEPYLPHTDINNGSRRRAGGESVGVHYGKTVRGGESNLGSETGLVSWPVSTSASELVSIFPSKSTAPIYTASCSRPLFDLHSVTDFPDIHSSYHAKSRMPNVLTVKRLDGGRFVPINKAAIKVREGTGTVRFSMGDRSVH</sequence>
<dbReference type="GO" id="GO:0032273">
    <property type="term" value="P:positive regulation of protein polymerization"/>
    <property type="evidence" value="ECO:0007669"/>
    <property type="project" value="TreeGrafter"/>
</dbReference>
<dbReference type="GO" id="GO:0005874">
    <property type="term" value="C:microtubule"/>
    <property type="evidence" value="ECO:0007669"/>
    <property type="project" value="TreeGrafter"/>
</dbReference>
<dbReference type="PANTHER" id="PTHR12932">
    <property type="entry name" value="P25 ALPHA-RELATED"/>
    <property type="match status" value="1"/>
</dbReference>
<feature type="compositionally biased region" description="Low complexity" evidence="2">
    <location>
        <begin position="764"/>
        <end position="778"/>
    </location>
</feature>
<organism evidence="3">
    <name type="scientific">Mantoniella antarctica</name>
    <dbReference type="NCBI Taxonomy" id="81844"/>
    <lineage>
        <taxon>Eukaryota</taxon>
        <taxon>Viridiplantae</taxon>
        <taxon>Chlorophyta</taxon>
        <taxon>Mamiellophyceae</taxon>
        <taxon>Mamiellales</taxon>
        <taxon>Mamiellaceae</taxon>
        <taxon>Mantoniella</taxon>
    </lineage>
</organism>
<evidence type="ECO:0000256" key="1">
    <source>
        <dbReference type="ARBA" id="ARBA00010994"/>
    </source>
</evidence>
<dbReference type="GO" id="GO:0015631">
    <property type="term" value="F:tubulin binding"/>
    <property type="evidence" value="ECO:0007669"/>
    <property type="project" value="InterPro"/>
</dbReference>
<feature type="compositionally biased region" description="Gly residues" evidence="2">
    <location>
        <begin position="306"/>
        <end position="318"/>
    </location>
</feature>
<reference evidence="3" key="1">
    <citation type="submission" date="2021-01" db="EMBL/GenBank/DDBJ databases">
        <authorList>
            <person name="Corre E."/>
            <person name="Pelletier E."/>
            <person name="Niang G."/>
            <person name="Scheremetjew M."/>
            <person name="Finn R."/>
            <person name="Kale V."/>
            <person name="Holt S."/>
            <person name="Cochrane G."/>
            <person name="Meng A."/>
            <person name="Brown T."/>
            <person name="Cohen L."/>
        </authorList>
    </citation>
    <scope>NUCLEOTIDE SEQUENCE</scope>
    <source>
        <strain evidence="3">SL-175</strain>
    </source>
</reference>
<evidence type="ECO:0000256" key="2">
    <source>
        <dbReference type="SAM" id="MobiDB-lite"/>
    </source>
</evidence>
<feature type="region of interest" description="Disordered" evidence="2">
    <location>
        <begin position="754"/>
        <end position="790"/>
    </location>
</feature>
<dbReference type="PANTHER" id="PTHR12932:SF9">
    <property type="entry name" value="TUBULIN POLYMERIZATION-PROMOTING PROTEIN HOMOLOG"/>
    <property type="match status" value="1"/>
</dbReference>
<dbReference type="SUPFAM" id="SSF47473">
    <property type="entry name" value="EF-hand"/>
    <property type="match status" value="1"/>
</dbReference>
<protein>
    <submittedName>
        <fullName evidence="3">Uncharacterized protein</fullName>
    </submittedName>
</protein>
<dbReference type="GO" id="GO:0046785">
    <property type="term" value="P:microtubule polymerization"/>
    <property type="evidence" value="ECO:0007669"/>
    <property type="project" value="InterPro"/>
</dbReference>
<feature type="region of interest" description="Disordered" evidence="2">
    <location>
        <begin position="193"/>
        <end position="214"/>
    </location>
</feature>
<name>A0A7S0S6L1_9CHLO</name>
<proteinExistence type="inferred from homology"/>
<dbReference type="EMBL" id="HBFC01000379">
    <property type="protein sequence ID" value="CAD8697523.1"/>
    <property type="molecule type" value="Transcribed_RNA"/>
</dbReference>
<gene>
    <name evidence="3" type="ORF">MANT1106_LOCUS202</name>
</gene>
<feature type="region of interest" description="Disordered" evidence="2">
    <location>
        <begin position="243"/>
        <end position="359"/>
    </location>
</feature>